<evidence type="ECO:0000313" key="3">
    <source>
        <dbReference type="Proteomes" id="UP000192257"/>
    </source>
</evidence>
<comment type="caution">
    <text evidence="2">The sequence shown here is derived from an EMBL/GenBank/DDBJ whole genome shotgun (WGS) entry which is preliminary data.</text>
</comment>
<proteinExistence type="predicted"/>
<dbReference type="EMBL" id="NBCO01000011">
    <property type="protein sequence ID" value="ORC89797.1"/>
    <property type="molecule type" value="Genomic_DNA"/>
</dbReference>
<feature type="region of interest" description="Disordered" evidence="1">
    <location>
        <begin position="634"/>
        <end position="653"/>
    </location>
</feature>
<accession>A0A1X0NYP4</accession>
<feature type="region of interest" description="Disordered" evidence="1">
    <location>
        <begin position="1"/>
        <end position="83"/>
    </location>
</feature>
<dbReference type="GeneID" id="39984820"/>
<name>A0A1X0NYP4_9TRYP</name>
<feature type="compositionally biased region" description="Low complexity" evidence="1">
    <location>
        <begin position="70"/>
        <end position="83"/>
    </location>
</feature>
<feature type="compositionally biased region" description="Basic and acidic residues" evidence="1">
    <location>
        <begin position="636"/>
        <end position="653"/>
    </location>
</feature>
<dbReference type="RefSeq" id="XP_028883863.1">
    <property type="nucleotide sequence ID" value="XM_029025040.1"/>
</dbReference>
<sequence>MAEIPLLPQQQRTTTRYNPAAPQHRPVAFRPKLRFSYLPNPDNTICPSPHTPMEENSEEKEEKKEKEKQQQLISSSSSSSSPSPLFPRALYWLMYAEEQERALLHRSYAATSPLLQYDSDAPLAAFTQNAFKRREARLNGRLIHRQQLEADEAVERWRNVEEPWERGCHKLRLVQEMLEGKLLIWDAFLRQLNIWQQLLQLITEEKRARISLLASFISCKYPLPCRCLLWDMEVLEESAILLEPAVNLPCLFVSIVIGEYEVLHNALLAQRKKELALMKARLINCMKAFEVLRNIELHEQESFETLMGYHAFCMKIAKQEEEKEKKELALQESNNSNNDTTTTTSTTTTITITITTQDQLEVKKPKKPYFPPRYSGTRWSPYMDFFQYLHIVKTLSLEETFRREIETFEGVEACYLMYVYQTDCRLVITTEEENARRTLLMDMEDWERDALTMEESRSLEWEIQPDNFLRIANNMMRKLKESRAQELELYCINLSLQLLVEYEHQRRGELILLEKKVHTERRLFFCRLCENEEKRLVDRWMLKHEMLVLMREEERVRLSIEREETESIVTPATVHKWMVDYTDESRRKMQLKEIQFNSTKLLEEYKQGCKEMEFEWAQERLILFEKKLTIPLSNDDDNKSTENEMDTSKSSKNSLDELDIRRTMISDLADFLDDHTLLTIFTLS</sequence>
<dbReference type="VEuPathDB" id="TriTrypDB:TM35_000113310"/>
<gene>
    <name evidence="2" type="ORF">TM35_000113310</name>
</gene>
<feature type="compositionally biased region" description="Basic and acidic residues" evidence="1">
    <location>
        <begin position="60"/>
        <end position="69"/>
    </location>
</feature>
<evidence type="ECO:0000256" key="1">
    <source>
        <dbReference type="SAM" id="MobiDB-lite"/>
    </source>
</evidence>
<keyword evidence="3" id="KW-1185">Reference proteome</keyword>
<evidence type="ECO:0000313" key="2">
    <source>
        <dbReference type="EMBL" id="ORC89797.1"/>
    </source>
</evidence>
<reference evidence="2 3" key="1">
    <citation type="submission" date="2017-03" db="EMBL/GenBank/DDBJ databases">
        <title>An alternative strategy for trypanosome survival in the mammalian bloodstream revealed through genome and transcriptome analysis of the ubiquitous bovine parasite Trypanosoma (Megatrypanum) theileri.</title>
        <authorList>
            <person name="Kelly S."/>
            <person name="Ivens A."/>
            <person name="Mott A."/>
            <person name="O'Neill E."/>
            <person name="Emms D."/>
            <person name="Macleod O."/>
            <person name="Voorheis P."/>
            <person name="Matthews J."/>
            <person name="Matthews K."/>
            <person name="Carrington M."/>
        </authorList>
    </citation>
    <scope>NUCLEOTIDE SEQUENCE [LARGE SCALE GENOMIC DNA]</scope>
    <source>
        <strain evidence="2">Edinburgh</strain>
    </source>
</reference>
<feature type="compositionally biased region" description="Polar residues" evidence="1">
    <location>
        <begin position="8"/>
        <end position="17"/>
    </location>
</feature>
<dbReference type="AlphaFoldDB" id="A0A1X0NYP4"/>
<dbReference type="Proteomes" id="UP000192257">
    <property type="component" value="Unassembled WGS sequence"/>
</dbReference>
<dbReference type="OrthoDB" id="273598at2759"/>
<organism evidence="2 3">
    <name type="scientific">Trypanosoma theileri</name>
    <dbReference type="NCBI Taxonomy" id="67003"/>
    <lineage>
        <taxon>Eukaryota</taxon>
        <taxon>Discoba</taxon>
        <taxon>Euglenozoa</taxon>
        <taxon>Kinetoplastea</taxon>
        <taxon>Metakinetoplastina</taxon>
        <taxon>Trypanosomatida</taxon>
        <taxon>Trypanosomatidae</taxon>
        <taxon>Trypanosoma</taxon>
    </lineage>
</organism>
<protein>
    <submittedName>
        <fullName evidence="2">Uncharacterized protein</fullName>
    </submittedName>
</protein>